<gene>
    <name evidence="2" type="ORF">BaRGS_00021984</name>
</gene>
<sequence length="87" mass="9910">MRRPTPSGQSPLHTAPDTRNENAPAGTVPISFEMHHSLPGRLQSDRTNWAQLTWTRGARALSTRMMPREVYATAEIRRRRTRSQAKT</sequence>
<feature type="region of interest" description="Disordered" evidence="1">
    <location>
        <begin position="1"/>
        <end position="26"/>
    </location>
</feature>
<evidence type="ECO:0000313" key="3">
    <source>
        <dbReference type="Proteomes" id="UP001519460"/>
    </source>
</evidence>
<dbReference type="EMBL" id="JACVVK020000173">
    <property type="protein sequence ID" value="KAK7486837.1"/>
    <property type="molecule type" value="Genomic_DNA"/>
</dbReference>
<name>A0ABD0KIH4_9CAEN</name>
<dbReference type="AlphaFoldDB" id="A0ABD0KIH4"/>
<protein>
    <submittedName>
        <fullName evidence="2">Uncharacterized protein</fullName>
    </submittedName>
</protein>
<evidence type="ECO:0000313" key="2">
    <source>
        <dbReference type="EMBL" id="KAK7486837.1"/>
    </source>
</evidence>
<feature type="compositionally biased region" description="Polar residues" evidence="1">
    <location>
        <begin position="1"/>
        <end position="12"/>
    </location>
</feature>
<keyword evidence="3" id="KW-1185">Reference proteome</keyword>
<organism evidence="2 3">
    <name type="scientific">Batillaria attramentaria</name>
    <dbReference type="NCBI Taxonomy" id="370345"/>
    <lineage>
        <taxon>Eukaryota</taxon>
        <taxon>Metazoa</taxon>
        <taxon>Spiralia</taxon>
        <taxon>Lophotrochozoa</taxon>
        <taxon>Mollusca</taxon>
        <taxon>Gastropoda</taxon>
        <taxon>Caenogastropoda</taxon>
        <taxon>Sorbeoconcha</taxon>
        <taxon>Cerithioidea</taxon>
        <taxon>Batillariidae</taxon>
        <taxon>Batillaria</taxon>
    </lineage>
</organism>
<comment type="caution">
    <text evidence="2">The sequence shown here is derived from an EMBL/GenBank/DDBJ whole genome shotgun (WGS) entry which is preliminary data.</text>
</comment>
<proteinExistence type="predicted"/>
<reference evidence="2 3" key="1">
    <citation type="journal article" date="2023" name="Sci. Data">
        <title>Genome assembly of the Korean intertidal mud-creeper Batillaria attramentaria.</title>
        <authorList>
            <person name="Patra A.K."/>
            <person name="Ho P.T."/>
            <person name="Jun S."/>
            <person name="Lee S.J."/>
            <person name="Kim Y."/>
            <person name="Won Y.J."/>
        </authorList>
    </citation>
    <scope>NUCLEOTIDE SEQUENCE [LARGE SCALE GENOMIC DNA]</scope>
    <source>
        <strain evidence="2">Wonlab-2016</strain>
    </source>
</reference>
<accession>A0ABD0KIH4</accession>
<feature type="non-terminal residue" evidence="2">
    <location>
        <position position="87"/>
    </location>
</feature>
<evidence type="ECO:0000256" key="1">
    <source>
        <dbReference type="SAM" id="MobiDB-lite"/>
    </source>
</evidence>
<dbReference type="Proteomes" id="UP001519460">
    <property type="component" value="Unassembled WGS sequence"/>
</dbReference>